<evidence type="ECO:0000313" key="2">
    <source>
        <dbReference type="Proteomes" id="UP000596932"/>
    </source>
</evidence>
<accession>A0A931D2W1</accession>
<protein>
    <submittedName>
        <fullName evidence="1">Uncharacterized protein</fullName>
    </submittedName>
</protein>
<dbReference type="Proteomes" id="UP000596932">
    <property type="component" value="Unassembled WGS sequence"/>
</dbReference>
<proteinExistence type="predicted"/>
<evidence type="ECO:0000313" key="1">
    <source>
        <dbReference type="EMBL" id="MBG0836761.1"/>
    </source>
</evidence>
<keyword evidence="2" id="KW-1185">Reference proteome</keyword>
<gene>
    <name evidence="1" type="ORF">H3221_16740</name>
</gene>
<name>A0A931D2W1_9PSED</name>
<comment type="caution">
    <text evidence="1">The sequence shown here is derived from an EMBL/GenBank/DDBJ whole genome shotgun (WGS) entry which is preliminary data.</text>
</comment>
<reference evidence="1" key="1">
    <citation type="submission" date="2020-07" db="EMBL/GenBank/DDBJ databases">
        <title>Pseudomonas chaetoceroseae sp. nov., a new member of the Pseudomonas oleovorans group isolated from a culture of Chaetoceros calcitrans.</title>
        <authorList>
            <person name="Girard L."/>
            <person name="Lood C."/>
            <person name="De Mot R."/>
            <person name="Baudart J."/>
        </authorList>
    </citation>
    <scope>NUCLEOTIDE SEQUENCE</scope>
    <source>
        <strain evidence="1">536</strain>
    </source>
</reference>
<dbReference type="RefSeq" id="WP_196475932.1">
    <property type="nucleotide sequence ID" value="NZ_JACFYX020000015.1"/>
</dbReference>
<dbReference type="AlphaFoldDB" id="A0A931D2W1"/>
<sequence length="191" mass="21548">MKMAKPSARDIEAAEELHQLLQMLDARFGGPFQNHEAGDDLAMLLDNGDNAFDSDNLQHLQTLYNHLARLLRNAPNFYGRVIGGMVWVIMNEANQILDPESDCIDLHPRFQQMADQLKEAERGNAAFNAVIQYMLGEGYSEEPMEFLRVWNDGNFDALRNEWPKAPAEIYYADPLADHGAIEAKAEASSHD</sequence>
<dbReference type="EMBL" id="JACFYX010000016">
    <property type="protein sequence ID" value="MBG0836761.1"/>
    <property type="molecule type" value="Genomic_DNA"/>
</dbReference>
<organism evidence="1 2">
    <name type="scientific">Pseudomonas chaetocerotis</name>
    <dbReference type="NCBI Taxonomy" id="2758695"/>
    <lineage>
        <taxon>Bacteria</taxon>
        <taxon>Pseudomonadati</taxon>
        <taxon>Pseudomonadota</taxon>
        <taxon>Gammaproteobacteria</taxon>
        <taxon>Pseudomonadales</taxon>
        <taxon>Pseudomonadaceae</taxon>
        <taxon>Pseudomonas</taxon>
    </lineage>
</organism>